<dbReference type="InterPro" id="IPR036271">
    <property type="entry name" value="Tet_transcr_reg_TetR-rel_C_sf"/>
</dbReference>
<dbReference type="AlphaFoldDB" id="A0A7I9ZL56"/>
<keyword evidence="5" id="KW-1185">Reference proteome</keyword>
<evidence type="ECO:0000256" key="1">
    <source>
        <dbReference type="ARBA" id="ARBA00023015"/>
    </source>
</evidence>
<dbReference type="EMBL" id="BLLB01000002">
    <property type="protein sequence ID" value="GFH01770.1"/>
    <property type="molecule type" value="Genomic_DNA"/>
</dbReference>
<keyword evidence="2" id="KW-0804">Transcription</keyword>
<evidence type="ECO:0000313" key="5">
    <source>
        <dbReference type="Proteomes" id="UP000465304"/>
    </source>
</evidence>
<protein>
    <submittedName>
        <fullName evidence="4">TetR family transcriptional regulator</fullName>
    </submittedName>
</protein>
<dbReference type="Gene3D" id="1.10.357.10">
    <property type="entry name" value="Tetracycline Repressor, domain 2"/>
    <property type="match status" value="1"/>
</dbReference>
<gene>
    <name evidence="4" type="ORF">MHIP_22530</name>
</gene>
<feature type="domain" description="Tetracyclin repressor-like C-terminal" evidence="3">
    <location>
        <begin position="81"/>
        <end position="191"/>
    </location>
</feature>
<evidence type="ECO:0000256" key="2">
    <source>
        <dbReference type="ARBA" id="ARBA00023163"/>
    </source>
</evidence>
<organism evidence="4 5">
    <name type="scientific">Mycolicibacterium hippocampi</name>
    <dbReference type="NCBI Taxonomy" id="659824"/>
    <lineage>
        <taxon>Bacteria</taxon>
        <taxon>Bacillati</taxon>
        <taxon>Actinomycetota</taxon>
        <taxon>Actinomycetes</taxon>
        <taxon>Mycobacteriales</taxon>
        <taxon>Mycobacteriaceae</taxon>
        <taxon>Mycolicibacterium</taxon>
    </lineage>
</organism>
<evidence type="ECO:0000259" key="3">
    <source>
        <dbReference type="Pfam" id="PF16859"/>
    </source>
</evidence>
<dbReference type="SUPFAM" id="SSF48498">
    <property type="entry name" value="Tetracyclin repressor-like, C-terminal domain"/>
    <property type="match status" value="1"/>
</dbReference>
<name>A0A7I9ZL56_9MYCO</name>
<proteinExistence type="predicted"/>
<dbReference type="InterPro" id="IPR011075">
    <property type="entry name" value="TetR_C"/>
</dbReference>
<accession>A0A7I9ZL56</accession>
<dbReference type="Pfam" id="PF16859">
    <property type="entry name" value="TetR_C_11"/>
    <property type="match status" value="1"/>
</dbReference>
<dbReference type="Proteomes" id="UP000465304">
    <property type="component" value="Unassembled WGS sequence"/>
</dbReference>
<keyword evidence="1" id="KW-0805">Transcription regulation</keyword>
<evidence type="ECO:0000313" key="4">
    <source>
        <dbReference type="EMBL" id="GFH01770.1"/>
    </source>
</evidence>
<reference evidence="4 5" key="1">
    <citation type="journal article" date="2019" name="Emerg. Microbes Infect.">
        <title>Comprehensive subspecies identification of 175 nontuberculous mycobacteria species based on 7547 genomic profiles.</title>
        <authorList>
            <person name="Matsumoto Y."/>
            <person name="Kinjo T."/>
            <person name="Motooka D."/>
            <person name="Nabeya D."/>
            <person name="Jung N."/>
            <person name="Uechi K."/>
            <person name="Horii T."/>
            <person name="Iida T."/>
            <person name="Fujita J."/>
            <person name="Nakamura S."/>
        </authorList>
    </citation>
    <scope>NUCLEOTIDE SEQUENCE [LARGE SCALE GENOMIC DNA]</scope>
    <source>
        <strain evidence="4 5">JCM 30996</strain>
    </source>
</reference>
<sequence length="198" mass="21989">MPVEQSVSENDVSENDATMRSAALDGALAEMQQWGVDRFSFEAVAHRSHLPTEYLRQTWVSERQLIIDTMTGYSETLIALRDTGSLHGDLTALALSLGTMLNDPVGRRITRMFVVDCRSMAVDSETRVQFWMLRRKTIEDIFARAASRGELRGDADPLITLQLLTSPLHSVALFTDLPVTPKYCRAIADMVALAVCAV</sequence>
<comment type="caution">
    <text evidence="4">The sequence shown here is derived from an EMBL/GenBank/DDBJ whole genome shotgun (WGS) entry which is preliminary data.</text>
</comment>